<protein>
    <submittedName>
        <fullName evidence="1">Uncharacterized protein</fullName>
    </submittedName>
</protein>
<organism evidence="1 2">
    <name type="scientific">Euroglyphus maynei</name>
    <name type="common">Mayne's house dust mite</name>
    <dbReference type="NCBI Taxonomy" id="6958"/>
    <lineage>
        <taxon>Eukaryota</taxon>
        <taxon>Metazoa</taxon>
        <taxon>Ecdysozoa</taxon>
        <taxon>Arthropoda</taxon>
        <taxon>Chelicerata</taxon>
        <taxon>Arachnida</taxon>
        <taxon>Acari</taxon>
        <taxon>Acariformes</taxon>
        <taxon>Sarcoptiformes</taxon>
        <taxon>Astigmata</taxon>
        <taxon>Psoroptidia</taxon>
        <taxon>Analgoidea</taxon>
        <taxon>Pyroglyphidae</taxon>
        <taxon>Pyroglyphinae</taxon>
        <taxon>Euroglyphus</taxon>
    </lineage>
</organism>
<comment type="caution">
    <text evidence="1">The sequence shown here is derived from an EMBL/GenBank/DDBJ whole genome shotgun (WGS) entry which is preliminary data.</text>
</comment>
<evidence type="ECO:0000313" key="2">
    <source>
        <dbReference type="Proteomes" id="UP000194236"/>
    </source>
</evidence>
<dbReference type="EMBL" id="MUJZ01050889">
    <property type="protein sequence ID" value="OTF73606.1"/>
    <property type="molecule type" value="Genomic_DNA"/>
</dbReference>
<gene>
    <name evidence="1" type="ORF">BLA29_012597</name>
</gene>
<dbReference type="AlphaFoldDB" id="A0A1Y3B1T8"/>
<reference evidence="1 2" key="1">
    <citation type="submission" date="2017-03" db="EMBL/GenBank/DDBJ databases">
        <title>Genome Survey of Euroglyphus maynei.</title>
        <authorList>
            <person name="Arlian L.G."/>
            <person name="Morgan M.S."/>
            <person name="Rider S.D."/>
        </authorList>
    </citation>
    <scope>NUCLEOTIDE SEQUENCE [LARGE SCALE GENOMIC DNA]</scope>
    <source>
        <strain evidence="1">Arlian Lab</strain>
        <tissue evidence="1">Whole body</tissue>
    </source>
</reference>
<dbReference type="Proteomes" id="UP000194236">
    <property type="component" value="Unassembled WGS sequence"/>
</dbReference>
<sequence length="34" mass="4050">MSTIERILTYWTVVFSDKKSVTINQQRIIISSYK</sequence>
<accession>A0A1Y3B1T8</accession>
<keyword evidence="2" id="KW-1185">Reference proteome</keyword>
<evidence type="ECO:0000313" key="1">
    <source>
        <dbReference type="EMBL" id="OTF73606.1"/>
    </source>
</evidence>
<proteinExistence type="predicted"/>
<name>A0A1Y3B1T8_EURMA</name>